<feature type="transmembrane region" description="Helical" evidence="1">
    <location>
        <begin position="303"/>
        <end position="322"/>
    </location>
</feature>
<keyword evidence="3" id="KW-1185">Reference proteome</keyword>
<dbReference type="EMBL" id="JBHUMQ010000058">
    <property type="protein sequence ID" value="MFD2696118.1"/>
    <property type="molecule type" value="Genomic_DNA"/>
</dbReference>
<sequence>MIAKTVIKQLIRELKIEKQASLYLPFILILYFSALVLLSFASTLISSFLIFFAINFFLMQYNSPLIGSVIRSTLTMNYLYNSKVLMKYYLYVLFRYNPFLPMFCFFNIFSLAFNLVHLNMLSYILLSVLLQINLIFCRILKKKQLTFFIYCVTILCVSLSFINLIWLEWIFIIFLFLSTFYTYPRKGSITFNIVKKQHFNQSSLHNSKNKYIELFKCYALRSPAQDNIISGLIIVAYAIISRKINIYNDYSTLIMILYLLDLEIDADKAFIKINKTTAFYIFNHLSPLDSFQIFFLSKQFHKLLVYIIILFFTEVVVLDFTIGSILNNILSIIIMFVLGLVYQKLDKKVSVRREKGNTILFEYLTITSLIAIIVIKGFMFNI</sequence>
<feature type="transmembrane region" description="Helical" evidence="1">
    <location>
        <begin position="21"/>
        <end position="42"/>
    </location>
</feature>
<gene>
    <name evidence="2" type="ORF">ACFSUE_21155</name>
</gene>
<feature type="transmembrane region" description="Helical" evidence="1">
    <location>
        <begin position="121"/>
        <end position="140"/>
    </location>
</feature>
<feature type="transmembrane region" description="Helical" evidence="1">
    <location>
        <begin position="357"/>
        <end position="379"/>
    </location>
</feature>
<evidence type="ECO:0000313" key="2">
    <source>
        <dbReference type="EMBL" id="MFD2696118.1"/>
    </source>
</evidence>
<accession>A0ABW5S9Z9</accession>
<name>A0ABW5S9Z9_9BACL</name>
<feature type="transmembrane region" description="Helical" evidence="1">
    <location>
        <begin position="147"/>
        <end position="177"/>
    </location>
</feature>
<dbReference type="Proteomes" id="UP001597399">
    <property type="component" value="Unassembled WGS sequence"/>
</dbReference>
<keyword evidence="1" id="KW-0812">Transmembrane</keyword>
<dbReference type="RefSeq" id="WP_253065411.1">
    <property type="nucleotide sequence ID" value="NZ_JAMXWM010000044.1"/>
</dbReference>
<feature type="transmembrane region" description="Helical" evidence="1">
    <location>
        <begin position="88"/>
        <end position="109"/>
    </location>
</feature>
<protein>
    <recommendedName>
        <fullName evidence="4">Beta-carotene 15,15'-monooxygenase</fullName>
    </recommendedName>
</protein>
<organism evidence="2 3">
    <name type="scientific">Sporolactobacillus shoreicorticis</name>
    <dbReference type="NCBI Taxonomy" id="1923877"/>
    <lineage>
        <taxon>Bacteria</taxon>
        <taxon>Bacillati</taxon>
        <taxon>Bacillota</taxon>
        <taxon>Bacilli</taxon>
        <taxon>Bacillales</taxon>
        <taxon>Sporolactobacillaceae</taxon>
        <taxon>Sporolactobacillus</taxon>
    </lineage>
</organism>
<evidence type="ECO:0008006" key="4">
    <source>
        <dbReference type="Google" id="ProtNLM"/>
    </source>
</evidence>
<keyword evidence="1" id="KW-0472">Membrane</keyword>
<evidence type="ECO:0000256" key="1">
    <source>
        <dbReference type="SAM" id="Phobius"/>
    </source>
</evidence>
<proteinExistence type="predicted"/>
<reference evidence="3" key="1">
    <citation type="journal article" date="2019" name="Int. J. Syst. Evol. Microbiol.">
        <title>The Global Catalogue of Microorganisms (GCM) 10K type strain sequencing project: providing services to taxonomists for standard genome sequencing and annotation.</title>
        <authorList>
            <consortium name="The Broad Institute Genomics Platform"/>
            <consortium name="The Broad Institute Genome Sequencing Center for Infectious Disease"/>
            <person name="Wu L."/>
            <person name="Ma J."/>
        </authorList>
    </citation>
    <scope>NUCLEOTIDE SEQUENCE [LARGE SCALE GENOMIC DNA]</scope>
    <source>
        <strain evidence="3">TISTR 2466</strain>
    </source>
</reference>
<feature type="transmembrane region" description="Helical" evidence="1">
    <location>
        <begin position="48"/>
        <end position="67"/>
    </location>
</feature>
<evidence type="ECO:0000313" key="3">
    <source>
        <dbReference type="Proteomes" id="UP001597399"/>
    </source>
</evidence>
<feature type="transmembrane region" description="Helical" evidence="1">
    <location>
        <begin position="328"/>
        <end position="345"/>
    </location>
</feature>
<keyword evidence="1" id="KW-1133">Transmembrane helix</keyword>
<comment type="caution">
    <text evidence="2">The sequence shown here is derived from an EMBL/GenBank/DDBJ whole genome shotgun (WGS) entry which is preliminary data.</text>
</comment>